<gene>
    <name evidence="1" type="primary">Cnig_chr_IV.g15959</name>
    <name evidence="1" type="ORF">B9Z55_015959</name>
</gene>
<dbReference type="Proteomes" id="UP000230233">
    <property type="component" value="Chromosome IV"/>
</dbReference>
<keyword evidence="2" id="KW-1185">Reference proteome</keyword>
<organism evidence="1 2">
    <name type="scientific">Caenorhabditis nigoni</name>
    <dbReference type="NCBI Taxonomy" id="1611254"/>
    <lineage>
        <taxon>Eukaryota</taxon>
        <taxon>Metazoa</taxon>
        <taxon>Ecdysozoa</taxon>
        <taxon>Nematoda</taxon>
        <taxon>Chromadorea</taxon>
        <taxon>Rhabditida</taxon>
        <taxon>Rhabditina</taxon>
        <taxon>Rhabditomorpha</taxon>
        <taxon>Rhabditoidea</taxon>
        <taxon>Rhabditidae</taxon>
        <taxon>Peloderinae</taxon>
        <taxon>Caenorhabditis</taxon>
    </lineage>
</organism>
<name>A0A2G5UCI9_9PELO</name>
<comment type="caution">
    <text evidence="1">The sequence shown here is derived from an EMBL/GenBank/DDBJ whole genome shotgun (WGS) entry which is preliminary data.</text>
</comment>
<sequence length="107" mass="12237">MATPGSAMAKYLFRCATHLRAQKKVTVTLQMLMDLNTPLALLEAFEIEKLVKMCREDKKHKELAQKVLLKIRAMKMAEMVSKKTSDVAATFKIPRIPTHRIQKRVVV</sequence>
<dbReference type="EMBL" id="PDUG01000004">
    <property type="protein sequence ID" value="PIC37275.1"/>
    <property type="molecule type" value="Genomic_DNA"/>
</dbReference>
<evidence type="ECO:0000313" key="1">
    <source>
        <dbReference type="EMBL" id="PIC37275.1"/>
    </source>
</evidence>
<proteinExistence type="predicted"/>
<accession>A0A2G5UCI9</accession>
<dbReference type="AlphaFoldDB" id="A0A2G5UCI9"/>
<reference evidence="2" key="1">
    <citation type="submission" date="2017-10" db="EMBL/GenBank/DDBJ databases">
        <title>Rapid genome shrinkage in a self-fertile nematode reveals novel sperm competition proteins.</title>
        <authorList>
            <person name="Yin D."/>
            <person name="Schwarz E.M."/>
            <person name="Thomas C.G."/>
            <person name="Felde R.L."/>
            <person name="Korf I.F."/>
            <person name="Cutter A.D."/>
            <person name="Schartner C.M."/>
            <person name="Ralston E.J."/>
            <person name="Meyer B.J."/>
            <person name="Haag E.S."/>
        </authorList>
    </citation>
    <scope>NUCLEOTIDE SEQUENCE [LARGE SCALE GENOMIC DNA]</scope>
    <source>
        <strain evidence="2">JU1422</strain>
    </source>
</reference>
<dbReference type="OrthoDB" id="10290837at2759"/>
<protein>
    <submittedName>
        <fullName evidence="1">Uncharacterized protein</fullName>
    </submittedName>
</protein>
<evidence type="ECO:0000313" key="2">
    <source>
        <dbReference type="Proteomes" id="UP000230233"/>
    </source>
</evidence>